<dbReference type="AlphaFoldDB" id="A0A3A9YMS5"/>
<gene>
    <name evidence="2" type="ORF">D7294_27690</name>
</gene>
<evidence type="ECO:0000313" key="2">
    <source>
        <dbReference type="EMBL" id="RKN37525.1"/>
    </source>
</evidence>
<name>A0A3A9YMS5_9ACTN</name>
<feature type="signal peptide" evidence="1">
    <location>
        <begin position="1"/>
        <end position="29"/>
    </location>
</feature>
<accession>A0A3A9YMS5</accession>
<keyword evidence="3" id="KW-1185">Reference proteome</keyword>
<sequence length="180" mass="18835">MRRTRLAGRALTAPLALAALLSGAVPAAASGGGAGGGADGWEPAPTPPYDYAAGVRCDFPIHTEAVVDEVVQRVLDTYPDGSPREVVYKGPLIVRVTNTDTGAWYDADASGTALVDYRSDGSQFWSVIGPVLVGFGENAGNVPRGEYLVDGVYTLEFAADGYRTLHLLHGGTEDICAHLD</sequence>
<dbReference type="Proteomes" id="UP000272474">
    <property type="component" value="Unassembled WGS sequence"/>
</dbReference>
<dbReference type="RefSeq" id="WP_120684541.1">
    <property type="nucleotide sequence ID" value="NZ_RBAL01000024.1"/>
</dbReference>
<organism evidence="2 3">
    <name type="scientific">Streptomyces hoynatensis</name>
    <dbReference type="NCBI Taxonomy" id="1141874"/>
    <lineage>
        <taxon>Bacteria</taxon>
        <taxon>Bacillati</taxon>
        <taxon>Actinomycetota</taxon>
        <taxon>Actinomycetes</taxon>
        <taxon>Kitasatosporales</taxon>
        <taxon>Streptomycetaceae</taxon>
        <taxon>Streptomyces</taxon>
    </lineage>
</organism>
<feature type="chain" id="PRO_5017219372" evidence="1">
    <location>
        <begin position="30"/>
        <end position="180"/>
    </location>
</feature>
<evidence type="ECO:0000313" key="3">
    <source>
        <dbReference type="Proteomes" id="UP000272474"/>
    </source>
</evidence>
<reference evidence="2 3" key="1">
    <citation type="journal article" date="2014" name="Int. J. Syst. Evol. Microbiol.">
        <title>Streptomyces hoynatensis sp. nov., isolated from deep marine sediment.</title>
        <authorList>
            <person name="Veyisoglu A."/>
            <person name="Sahin N."/>
        </authorList>
    </citation>
    <scope>NUCLEOTIDE SEQUENCE [LARGE SCALE GENOMIC DNA]</scope>
    <source>
        <strain evidence="2 3">KCTC 29097</strain>
    </source>
</reference>
<evidence type="ECO:0000256" key="1">
    <source>
        <dbReference type="SAM" id="SignalP"/>
    </source>
</evidence>
<dbReference type="OrthoDB" id="3530191at2"/>
<dbReference type="EMBL" id="RBAL01000024">
    <property type="protein sequence ID" value="RKN37525.1"/>
    <property type="molecule type" value="Genomic_DNA"/>
</dbReference>
<protein>
    <submittedName>
        <fullName evidence="2">Uncharacterized protein</fullName>
    </submittedName>
</protein>
<keyword evidence="1" id="KW-0732">Signal</keyword>
<comment type="caution">
    <text evidence="2">The sequence shown here is derived from an EMBL/GenBank/DDBJ whole genome shotgun (WGS) entry which is preliminary data.</text>
</comment>
<proteinExistence type="predicted"/>